<organism evidence="3 4">
    <name type="scientific">Sulfitobacter faviae</name>
    <dbReference type="NCBI Taxonomy" id="1775881"/>
    <lineage>
        <taxon>Bacteria</taxon>
        <taxon>Pseudomonadati</taxon>
        <taxon>Pseudomonadota</taxon>
        <taxon>Alphaproteobacteria</taxon>
        <taxon>Rhodobacterales</taxon>
        <taxon>Roseobacteraceae</taxon>
        <taxon>Sulfitobacter</taxon>
    </lineage>
</organism>
<evidence type="ECO:0000313" key="4">
    <source>
        <dbReference type="Proteomes" id="UP001210770"/>
    </source>
</evidence>
<sequence length="286" mass="30521">MEQLTVGDVRPLLTLAASSPLLDDSEGLASQLRDIIISLGVTITPELDEALTLIENNPILVSAGVEEFRSAIENLPDETLLSEVEGFGTAEPGDGTGDGPDVTQDQNGNDIQTFTLPFSGTTISVEDDGVTVTLPGEEPTKLVGVERLEFIDGTLFLDVEDGAGLVKTAYDALLGNDQPDAAGFDFWLDLYEGGTIDTFALTDAFTQTDAFAQQYGAVLDNAEALVQSIYNNLFDREADAAGLTFWKEYLDANGIADSVDEALAYMMQSEEFAGLVGTTYSEGIFV</sequence>
<reference evidence="3" key="1">
    <citation type="submission" date="2023-01" db="EMBL/GenBank/DDBJ databases">
        <title>Comparative genomic analysis of cold water coral derived Sulfitobacter faviae: insights into their metabolism and habitat adaptation.</title>
        <authorList>
            <person name="Guo Y."/>
            <person name="Lin S."/>
            <person name="Huang Z."/>
            <person name="Tang K."/>
            <person name="Wang X."/>
        </authorList>
    </citation>
    <scope>NUCLEOTIDE SEQUENCE</scope>
    <source>
        <strain evidence="3">SCSIO W_1865</strain>
        <plasmid evidence="3">unnamed1</plasmid>
    </source>
</reference>
<dbReference type="RefSeq" id="WP_271690081.1">
    <property type="nucleotide sequence ID" value="NZ_CP116424.1"/>
</dbReference>
<dbReference type="Pfam" id="PF13946">
    <property type="entry name" value="DUF4214"/>
    <property type="match status" value="1"/>
</dbReference>
<evidence type="ECO:0000313" key="3">
    <source>
        <dbReference type="EMBL" id="WCE71941.1"/>
    </source>
</evidence>
<dbReference type="InterPro" id="IPR025282">
    <property type="entry name" value="DUF4214"/>
</dbReference>
<accession>A0AAX3LTD8</accession>
<gene>
    <name evidence="3" type="ORF">PL336_16945</name>
</gene>
<evidence type="ECO:0000256" key="1">
    <source>
        <dbReference type="SAM" id="MobiDB-lite"/>
    </source>
</evidence>
<name>A0AAX3LTD8_9RHOB</name>
<feature type="region of interest" description="Disordered" evidence="1">
    <location>
        <begin position="86"/>
        <end position="109"/>
    </location>
</feature>
<dbReference type="Proteomes" id="UP001210770">
    <property type="component" value="Plasmid unnamed1"/>
</dbReference>
<dbReference type="InterPro" id="IPR038255">
    <property type="entry name" value="PBS_linker_sf"/>
</dbReference>
<dbReference type="AlphaFoldDB" id="A0AAX3LTD8"/>
<keyword evidence="3" id="KW-0614">Plasmid</keyword>
<protein>
    <submittedName>
        <fullName evidence="3">DUF4214 domain-containing protein</fullName>
    </submittedName>
</protein>
<geneLocation type="plasmid" evidence="3 4">
    <name>unnamed1</name>
</geneLocation>
<dbReference type="Gene3D" id="1.10.3130.20">
    <property type="entry name" value="Phycobilisome linker domain"/>
    <property type="match status" value="1"/>
</dbReference>
<evidence type="ECO:0000259" key="2">
    <source>
        <dbReference type="Pfam" id="PF13946"/>
    </source>
</evidence>
<feature type="domain" description="DUF4214" evidence="2">
    <location>
        <begin position="204"/>
        <end position="275"/>
    </location>
</feature>
<dbReference type="EMBL" id="CP116424">
    <property type="protein sequence ID" value="WCE71941.1"/>
    <property type="molecule type" value="Genomic_DNA"/>
</dbReference>
<proteinExistence type="predicted"/>